<dbReference type="EMBL" id="JFHN01000075">
    <property type="protein sequence ID" value="EXU73467.1"/>
    <property type="molecule type" value="Genomic_DNA"/>
</dbReference>
<gene>
    <name evidence="1" type="ORF">BG55_21780</name>
</gene>
<dbReference type="OrthoDB" id="6519293at2"/>
<evidence type="ECO:0000313" key="2">
    <source>
        <dbReference type="Proteomes" id="UP000019918"/>
    </source>
</evidence>
<organism evidence="1 2">
    <name type="scientific">Erwinia mallotivora</name>
    <dbReference type="NCBI Taxonomy" id="69222"/>
    <lineage>
        <taxon>Bacteria</taxon>
        <taxon>Pseudomonadati</taxon>
        <taxon>Pseudomonadota</taxon>
        <taxon>Gammaproteobacteria</taxon>
        <taxon>Enterobacterales</taxon>
        <taxon>Erwiniaceae</taxon>
        <taxon>Erwinia</taxon>
    </lineage>
</organism>
<comment type="caution">
    <text evidence="1">The sequence shown here is derived from an EMBL/GenBank/DDBJ whole genome shotgun (WGS) entry which is preliminary data.</text>
</comment>
<dbReference type="InterPro" id="IPR010351">
    <property type="entry name" value="DUF943"/>
</dbReference>
<dbReference type="Proteomes" id="UP000019918">
    <property type="component" value="Unassembled WGS sequence"/>
</dbReference>
<sequence length="141" mass="16629">MKLVKKLLFVSTFTLLVVLLYRFLLPVQVVAVYQDKISTFILVKNFPLSEYGKREWWKKNRDEIQNKFNFPKKDNEGRYIITIWSFDGVYKKIPDNDNRLSTETSDLLCFTSLKEDANCIDKNILMTIQKNLNGPESIRVQ</sequence>
<keyword evidence="2" id="KW-1185">Reference proteome</keyword>
<protein>
    <submittedName>
        <fullName evidence="1">Uncharacterized protein</fullName>
    </submittedName>
</protein>
<dbReference type="RefSeq" id="WP_052018971.1">
    <property type="nucleotide sequence ID" value="NZ_JFHN01000075.1"/>
</dbReference>
<accession>A0A014PRE0</accession>
<dbReference type="Pfam" id="PF06092">
    <property type="entry name" value="DUF943"/>
    <property type="match status" value="1"/>
</dbReference>
<reference evidence="1 2" key="1">
    <citation type="submission" date="2014-02" db="EMBL/GenBank/DDBJ databases">
        <title>Draft genome of Erwinia mallotivora strain BT-MARDI, a papaya dieback pathogen.</title>
        <authorList>
            <person name="Redzuan R."/>
            <person name="Abu Bakar N."/>
            <person name="Badrun R."/>
            <person name="Mohd Raih M.F."/>
            <person name="Rozano L."/>
            <person name="Mat Amin N."/>
        </authorList>
    </citation>
    <scope>NUCLEOTIDE SEQUENCE [LARGE SCALE GENOMIC DNA]</scope>
    <source>
        <strain evidence="1 2">BT-MARDI</strain>
    </source>
</reference>
<name>A0A014PRE0_9GAMM</name>
<dbReference type="AlphaFoldDB" id="A0A014PRE0"/>
<evidence type="ECO:0000313" key="1">
    <source>
        <dbReference type="EMBL" id="EXU73467.1"/>
    </source>
</evidence>
<proteinExistence type="predicted"/>